<keyword evidence="5" id="KW-1185">Reference proteome</keyword>
<dbReference type="PANTHER" id="PTHR11712:SF351">
    <property type="entry name" value="BETA-KETOACYL-[ACYL-CARRIER-PROTEIN] SYNTHASE I"/>
    <property type="match status" value="1"/>
</dbReference>
<dbReference type="InterPro" id="IPR016039">
    <property type="entry name" value="Thiolase-like"/>
</dbReference>
<evidence type="ECO:0000313" key="4">
    <source>
        <dbReference type="EMBL" id="PHT50198.1"/>
    </source>
</evidence>
<dbReference type="Proteomes" id="UP000224567">
    <property type="component" value="Unassembled WGS sequence"/>
</dbReference>
<dbReference type="SUPFAM" id="SSF53901">
    <property type="entry name" value="Thiolase-like"/>
    <property type="match status" value="1"/>
</dbReference>
<protein>
    <recommendedName>
        <fullName evidence="1">beta-ketoacyl-[acyl-carrier-protein] synthase I</fullName>
        <ecNumber evidence="1">2.3.1.41</ecNumber>
    </recommendedName>
</protein>
<name>A0A2G2WY88_CAPBA</name>
<dbReference type="GO" id="GO:0009570">
    <property type="term" value="C:chloroplast stroma"/>
    <property type="evidence" value="ECO:0007669"/>
    <property type="project" value="TreeGrafter"/>
</dbReference>
<organism evidence="4 5">
    <name type="scientific">Capsicum baccatum</name>
    <name type="common">Peruvian pepper</name>
    <dbReference type="NCBI Taxonomy" id="33114"/>
    <lineage>
        <taxon>Eukaryota</taxon>
        <taxon>Viridiplantae</taxon>
        <taxon>Streptophyta</taxon>
        <taxon>Embryophyta</taxon>
        <taxon>Tracheophyta</taxon>
        <taxon>Spermatophyta</taxon>
        <taxon>Magnoliopsida</taxon>
        <taxon>eudicotyledons</taxon>
        <taxon>Gunneridae</taxon>
        <taxon>Pentapetalae</taxon>
        <taxon>asterids</taxon>
        <taxon>lamiids</taxon>
        <taxon>Solanales</taxon>
        <taxon>Solanaceae</taxon>
        <taxon>Solanoideae</taxon>
        <taxon>Capsiceae</taxon>
        <taxon>Capsicum</taxon>
    </lineage>
</organism>
<comment type="caution">
    <text evidence="4">The sequence shown here is derived from an EMBL/GenBank/DDBJ whole genome shotgun (WGS) entry which is preliminary data.</text>
</comment>
<proteinExistence type="predicted"/>
<dbReference type="AlphaFoldDB" id="A0A2G2WY88"/>
<dbReference type="InterPro" id="IPR014030">
    <property type="entry name" value="Ketoacyl_synth_N"/>
</dbReference>
<reference evidence="5" key="2">
    <citation type="journal article" date="2017" name="J. Anim. Genet.">
        <title>Multiple reference genome sequences of hot pepper reveal the massive evolution of plant disease resistance genes by retroduplication.</title>
        <authorList>
            <person name="Kim S."/>
            <person name="Park J."/>
            <person name="Yeom S.-I."/>
            <person name="Kim Y.-M."/>
            <person name="Seo E."/>
            <person name="Kim K.-T."/>
            <person name="Kim M.-S."/>
            <person name="Lee J.M."/>
            <person name="Cheong K."/>
            <person name="Shin H.-S."/>
            <person name="Kim S.-B."/>
            <person name="Han K."/>
            <person name="Lee J."/>
            <person name="Park M."/>
            <person name="Lee H.-A."/>
            <person name="Lee H.-Y."/>
            <person name="Lee Y."/>
            <person name="Oh S."/>
            <person name="Lee J.H."/>
            <person name="Choi E."/>
            <person name="Choi E."/>
            <person name="Lee S.E."/>
            <person name="Jeon J."/>
            <person name="Kim H."/>
            <person name="Choi G."/>
            <person name="Song H."/>
            <person name="Lee J."/>
            <person name="Lee S.-C."/>
            <person name="Kwon J.-K."/>
            <person name="Lee H.-Y."/>
            <person name="Koo N."/>
            <person name="Hong Y."/>
            <person name="Kim R.W."/>
            <person name="Kang W.-H."/>
            <person name="Huh J.H."/>
            <person name="Kang B.-C."/>
            <person name="Yang T.-J."/>
            <person name="Lee Y.-H."/>
            <person name="Bennetzen J.L."/>
            <person name="Choi D."/>
        </authorList>
    </citation>
    <scope>NUCLEOTIDE SEQUENCE [LARGE SCALE GENOMIC DNA]</scope>
    <source>
        <strain evidence="5">cv. PBC81</strain>
    </source>
</reference>
<dbReference type="STRING" id="33114.A0A2G2WY88"/>
<dbReference type="Gene3D" id="3.40.47.10">
    <property type="match status" value="1"/>
</dbReference>
<evidence type="ECO:0000313" key="5">
    <source>
        <dbReference type="Proteomes" id="UP000224567"/>
    </source>
</evidence>
<evidence type="ECO:0000256" key="2">
    <source>
        <dbReference type="ARBA" id="ARBA00022679"/>
    </source>
</evidence>
<dbReference type="OrthoDB" id="5334845at2759"/>
<dbReference type="EMBL" id="MLFT02000004">
    <property type="protein sequence ID" value="PHT50198.1"/>
    <property type="molecule type" value="Genomic_DNA"/>
</dbReference>
<sequence length="202" mass="22498">MISFALKHAIGLKCAVEFEVADCTKRTYPDGIFDVRYGRDTILHIQCWFLHNNNTYLLKPKNKRKKKRGKGKKPMVVAVQPAKEAMGKKKPLMKNRRVIVNGFGVVSPIGHDPHTFYNNLLEGINGISQIEAFDYSEFPSEIKEFSTDAWVAPKLSKRADKLMLYMLTAGKKALADGGITEDLLQDLDKARCGVLIGSALGG</sequence>
<feature type="domain" description="Beta-ketoacyl synthase-like N-terminal" evidence="3">
    <location>
        <begin position="96"/>
        <end position="201"/>
    </location>
</feature>
<evidence type="ECO:0000259" key="3">
    <source>
        <dbReference type="Pfam" id="PF00109"/>
    </source>
</evidence>
<gene>
    <name evidence="4" type="ORF">CQW23_09945</name>
</gene>
<reference evidence="4 5" key="1">
    <citation type="journal article" date="2017" name="Genome Biol.">
        <title>New reference genome sequences of hot pepper reveal the massive evolution of plant disease-resistance genes by retroduplication.</title>
        <authorList>
            <person name="Kim S."/>
            <person name="Park J."/>
            <person name="Yeom S.I."/>
            <person name="Kim Y.M."/>
            <person name="Seo E."/>
            <person name="Kim K.T."/>
            <person name="Kim M.S."/>
            <person name="Lee J.M."/>
            <person name="Cheong K."/>
            <person name="Shin H.S."/>
            <person name="Kim S.B."/>
            <person name="Han K."/>
            <person name="Lee J."/>
            <person name="Park M."/>
            <person name="Lee H.A."/>
            <person name="Lee H.Y."/>
            <person name="Lee Y."/>
            <person name="Oh S."/>
            <person name="Lee J.H."/>
            <person name="Choi E."/>
            <person name="Choi E."/>
            <person name="Lee S.E."/>
            <person name="Jeon J."/>
            <person name="Kim H."/>
            <person name="Choi G."/>
            <person name="Song H."/>
            <person name="Lee J."/>
            <person name="Lee S.C."/>
            <person name="Kwon J.K."/>
            <person name="Lee H.Y."/>
            <person name="Koo N."/>
            <person name="Hong Y."/>
            <person name="Kim R.W."/>
            <person name="Kang W.H."/>
            <person name="Huh J.H."/>
            <person name="Kang B.C."/>
            <person name="Yang T.J."/>
            <person name="Lee Y.H."/>
            <person name="Bennetzen J.L."/>
            <person name="Choi D."/>
        </authorList>
    </citation>
    <scope>NUCLEOTIDE SEQUENCE [LARGE SCALE GENOMIC DNA]</scope>
    <source>
        <strain evidence="5">cv. PBC81</strain>
    </source>
</reference>
<dbReference type="GO" id="GO:0005739">
    <property type="term" value="C:mitochondrion"/>
    <property type="evidence" value="ECO:0007669"/>
    <property type="project" value="TreeGrafter"/>
</dbReference>
<dbReference type="EC" id="2.3.1.41" evidence="1"/>
<accession>A0A2G2WY88</accession>
<dbReference type="PANTHER" id="PTHR11712">
    <property type="entry name" value="POLYKETIDE SYNTHASE-RELATED"/>
    <property type="match status" value="1"/>
</dbReference>
<dbReference type="Pfam" id="PF00109">
    <property type="entry name" value="ketoacyl-synt"/>
    <property type="match status" value="1"/>
</dbReference>
<dbReference type="GO" id="GO:0004315">
    <property type="term" value="F:3-oxoacyl-[acyl-carrier-protein] synthase activity"/>
    <property type="evidence" value="ECO:0007669"/>
    <property type="project" value="UniProtKB-EC"/>
</dbReference>
<evidence type="ECO:0000256" key="1">
    <source>
        <dbReference type="ARBA" id="ARBA00013191"/>
    </source>
</evidence>
<dbReference type="GO" id="GO:0006633">
    <property type="term" value="P:fatty acid biosynthetic process"/>
    <property type="evidence" value="ECO:0007669"/>
    <property type="project" value="TreeGrafter"/>
</dbReference>
<dbReference type="InterPro" id="IPR000794">
    <property type="entry name" value="Beta-ketoacyl_synthase"/>
</dbReference>
<keyword evidence="2" id="KW-0808">Transferase</keyword>